<dbReference type="AlphaFoldDB" id="Q1QY94"/>
<dbReference type="eggNOG" id="COG2932">
    <property type="taxonomic scope" value="Bacteria"/>
</dbReference>
<protein>
    <submittedName>
        <fullName evidence="2">Transcriptional regulator, XRE family</fullName>
    </submittedName>
</protein>
<dbReference type="PROSITE" id="PS50943">
    <property type="entry name" value="HTH_CROC1"/>
    <property type="match status" value="1"/>
</dbReference>
<dbReference type="Pfam" id="PF01381">
    <property type="entry name" value="HTH_3"/>
    <property type="match status" value="1"/>
</dbReference>
<dbReference type="KEGG" id="csa:Csal_1209"/>
<dbReference type="STRING" id="290398.Csal_1209"/>
<dbReference type="InterPro" id="IPR001387">
    <property type="entry name" value="Cro/C1-type_HTH"/>
</dbReference>
<dbReference type="OrthoDB" id="9791537at2"/>
<accession>Q1QY94</accession>
<feature type="domain" description="HTH cro/C1-type" evidence="1">
    <location>
        <begin position="8"/>
        <end position="63"/>
    </location>
</feature>
<dbReference type="CDD" id="cd00093">
    <property type="entry name" value="HTH_XRE"/>
    <property type="match status" value="1"/>
</dbReference>
<evidence type="ECO:0000313" key="3">
    <source>
        <dbReference type="Proteomes" id="UP000000239"/>
    </source>
</evidence>
<dbReference type="eggNOG" id="COG1396">
    <property type="taxonomic scope" value="Bacteria"/>
</dbReference>
<sequence>MDTLGPRIKQLRMEAGLSKAALARRVGVSDVTISYWESGTIKQIGHERLLSLAEALECPLERLLDNNTPTHHEFEGELAHASILALHSASPPPWERHFLAPVASAPGSALSELLQGCYLVTPADGETFAHLGTGDIAAVFPTSHFDEEGLYLLQWRHTLVIQQLSRLPSGALSMDGEPPSETLPPQSLCIIGRIRARWQQRRDNE</sequence>
<dbReference type="SMART" id="SM00530">
    <property type="entry name" value="HTH_XRE"/>
    <property type="match status" value="1"/>
</dbReference>
<gene>
    <name evidence="2" type="ordered locus">Csal_1209</name>
</gene>
<dbReference type="HOGENOM" id="CLU_1537979_0_0_6"/>
<dbReference type="Proteomes" id="UP000000239">
    <property type="component" value="Chromosome"/>
</dbReference>
<dbReference type="SUPFAM" id="SSF47413">
    <property type="entry name" value="lambda repressor-like DNA-binding domains"/>
    <property type="match status" value="1"/>
</dbReference>
<reference evidence="2 3" key="1">
    <citation type="journal article" date="2011" name="Stand. Genomic Sci.">
        <title>Complete genome sequence of the halophilic and highly halotolerant Chromohalobacter salexigens type strain (1H11(T)).</title>
        <authorList>
            <person name="Copeland A."/>
            <person name="O'Connor K."/>
            <person name="Lucas S."/>
            <person name="Lapidus A."/>
            <person name="Berry K.W."/>
            <person name="Detter J.C."/>
            <person name="Del Rio T.G."/>
            <person name="Hammon N."/>
            <person name="Dalin E."/>
            <person name="Tice H."/>
            <person name="Pitluck S."/>
            <person name="Bruce D."/>
            <person name="Goodwin L."/>
            <person name="Han C."/>
            <person name="Tapia R."/>
            <person name="Saunders E."/>
            <person name="Schmutz J."/>
            <person name="Brettin T."/>
            <person name="Larimer F."/>
            <person name="Land M."/>
            <person name="Hauser L."/>
            <person name="Vargas C."/>
            <person name="Nieto J.J."/>
            <person name="Kyrpides N.C."/>
            <person name="Ivanova N."/>
            <person name="Goker M."/>
            <person name="Klenk H.P."/>
            <person name="Csonka L.N."/>
            <person name="Woyke T."/>
        </authorList>
    </citation>
    <scope>NUCLEOTIDE SEQUENCE [LARGE SCALE GENOMIC DNA]</scope>
    <source>
        <strain evidence="3">ATCC BAA-138 / DSM 3043 / CIP 106854 / NCIMB 13768 / 1H11</strain>
    </source>
</reference>
<organism evidence="2 3">
    <name type="scientific">Chromohalobacter israelensis (strain ATCC BAA-138 / DSM 3043 / CIP 106854 / NCIMB 13768 / 1H11)</name>
    <name type="common">Chromohalobacter salexigens</name>
    <dbReference type="NCBI Taxonomy" id="290398"/>
    <lineage>
        <taxon>Bacteria</taxon>
        <taxon>Pseudomonadati</taxon>
        <taxon>Pseudomonadota</taxon>
        <taxon>Gammaproteobacteria</taxon>
        <taxon>Oceanospirillales</taxon>
        <taxon>Halomonadaceae</taxon>
        <taxon>Chromohalobacter</taxon>
    </lineage>
</organism>
<dbReference type="Gene3D" id="1.10.260.40">
    <property type="entry name" value="lambda repressor-like DNA-binding domains"/>
    <property type="match status" value="1"/>
</dbReference>
<evidence type="ECO:0000313" key="2">
    <source>
        <dbReference type="EMBL" id="ABE58564.1"/>
    </source>
</evidence>
<evidence type="ECO:0000259" key="1">
    <source>
        <dbReference type="PROSITE" id="PS50943"/>
    </source>
</evidence>
<dbReference type="EMBL" id="CP000285">
    <property type="protein sequence ID" value="ABE58564.1"/>
    <property type="molecule type" value="Genomic_DNA"/>
</dbReference>
<proteinExistence type="predicted"/>
<name>Q1QY94_CHRI1</name>
<dbReference type="GO" id="GO:0003677">
    <property type="term" value="F:DNA binding"/>
    <property type="evidence" value="ECO:0007669"/>
    <property type="project" value="InterPro"/>
</dbReference>
<dbReference type="InterPro" id="IPR010982">
    <property type="entry name" value="Lambda_DNA-bd_dom_sf"/>
</dbReference>
<keyword evidence="3" id="KW-1185">Reference proteome</keyword>